<sequence length="69" mass="7546">MSSGIKDMKPGDYVKDSGGNLREIASVHGVDPNGRLAKPSEGGFYVKTKDGSTIGMYDARSYHKRNEIR</sequence>
<dbReference type="EMBL" id="LBVV01000016">
    <property type="protein sequence ID" value="KKQ93712.1"/>
    <property type="molecule type" value="Genomic_DNA"/>
</dbReference>
<accession>A0A0G0LRP9</accession>
<gene>
    <name evidence="1" type="ORF">UT18_C0016G0008</name>
</gene>
<name>A0A0G0LRP9_UNCC2</name>
<protein>
    <submittedName>
        <fullName evidence="1">Uncharacterized protein</fullName>
    </submittedName>
</protein>
<dbReference type="AlphaFoldDB" id="A0A0G0LRP9"/>
<evidence type="ECO:0000313" key="1">
    <source>
        <dbReference type="EMBL" id="KKQ93712.1"/>
    </source>
</evidence>
<reference evidence="1 2" key="1">
    <citation type="journal article" date="2015" name="Nature">
        <title>rRNA introns, odd ribosomes, and small enigmatic genomes across a large radiation of phyla.</title>
        <authorList>
            <person name="Brown C.T."/>
            <person name="Hug L.A."/>
            <person name="Thomas B.C."/>
            <person name="Sharon I."/>
            <person name="Castelle C.J."/>
            <person name="Singh A."/>
            <person name="Wilkins M.J."/>
            <person name="Williams K.H."/>
            <person name="Banfield J.F."/>
        </authorList>
    </citation>
    <scope>NUCLEOTIDE SEQUENCE [LARGE SCALE GENOMIC DNA]</scope>
</reference>
<organism evidence="1 2">
    <name type="scientific">candidate division CPR2 bacterium GW2011_GWC2_39_10</name>
    <dbReference type="NCBI Taxonomy" id="1618345"/>
    <lineage>
        <taxon>Bacteria</taxon>
        <taxon>Bacteria division CPR2</taxon>
    </lineage>
</organism>
<dbReference type="Proteomes" id="UP000034207">
    <property type="component" value="Unassembled WGS sequence"/>
</dbReference>
<evidence type="ECO:0000313" key="2">
    <source>
        <dbReference type="Proteomes" id="UP000034207"/>
    </source>
</evidence>
<proteinExistence type="predicted"/>
<comment type="caution">
    <text evidence="1">The sequence shown here is derived from an EMBL/GenBank/DDBJ whole genome shotgun (WGS) entry which is preliminary data.</text>
</comment>